<organism evidence="1">
    <name type="scientific">Cyprideis torosa</name>
    <dbReference type="NCBI Taxonomy" id="163714"/>
    <lineage>
        <taxon>Eukaryota</taxon>
        <taxon>Metazoa</taxon>
        <taxon>Ecdysozoa</taxon>
        <taxon>Arthropoda</taxon>
        <taxon>Crustacea</taxon>
        <taxon>Oligostraca</taxon>
        <taxon>Ostracoda</taxon>
        <taxon>Podocopa</taxon>
        <taxon>Podocopida</taxon>
        <taxon>Cytherocopina</taxon>
        <taxon>Cytheroidea</taxon>
        <taxon>Cytherideidae</taxon>
        <taxon>Cyprideis</taxon>
    </lineage>
</organism>
<gene>
    <name evidence="1" type="ORF">CTOB1V02_LOCUS4565</name>
</gene>
<reference evidence="1" key="1">
    <citation type="submission" date="2020-11" db="EMBL/GenBank/DDBJ databases">
        <authorList>
            <person name="Tran Van P."/>
        </authorList>
    </citation>
    <scope>NUCLEOTIDE SEQUENCE</scope>
</reference>
<name>A0A7R8WD81_9CRUS</name>
<protein>
    <submittedName>
        <fullName evidence="1">Uncharacterized protein</fullName>
    </submittedName>
</protein>
<dbReference type="EMBL" id="OB660884">
    <property type="protein sequence ID" value="CAD7226648.1"/>
    <property type="molecule type" value="Genomic_DNA"/>
</dbReference>
<sequence>MIQCLEMSSAVEIAVQMFLSLEKIRPARKDCSLWDPPPGLDILEPLALIVGCLDSLICIFDVCCDHSYYESFDQTHQSLNLGQEYYYMETRKPAPFEITSEETHCDLFHGTHNAAAGGTWIPRLSPVGGRLFSFSKRRSARNLFDEKKKKEVDPALTCSVVLSDILDVGQSLWTGDSKNHLSADPSKKELDRSTIIARACVEVLCAVTV</sequence>
<proteinExistence type="predicted"/>
<accession>A0A7R8WD81</accession>
<dbReference type="AlphaFoldDB" id="A0A7R8WD81"/>
<evidence type="ECO:0000313" key="1">
    <source>
        <dbReference type="EMBL" id="CAD7226648.1"/>
    </source>
</evidence>